<dbReference type="KEGG" id="lpil:LIP_2169"/>
<evidence type="ECO:0000313" key="2">
    <source>
        <dbReference type="EMBL" id="BAS28010.1"/>
    </source>
</evidence>
<evidence type="ECO:0000313" key="3">
    <source>
        <dbReference type="Proteomes" id="UP000065807"/>
    </source>
</evidence>
<sequence>MPEATKRLSDEELQELRARYQELVGFVPPRAGARIELLAELDPETLRMQEEIRRRLMYPACFDVKTAQLMLFGMLLMPLADAARLHAAAARRAGASWEEMNAVVGLAYLFRGLPAANLGALILKEIRDEERRHA</sequence>
<dbReference type="STRING" id="1555112.LIP_2169"/>
<dbReference type="OrthoDB" id="8526252at2"/>
<dbReference type="Pfam" id="PF02627">
    <property type="entry name" value="CMD"/>
    <property type="match status" value="1"/>
</dbReference>
<dbReference type="InterPro" id="IPR003779">
    <property type="entry name" value="CMD-like"/>
</dbReference>
<dbReference type="Proteomes" id="UP000065807">
    <property type="component" value="Chromosome"/>
</dbReference>
<keyword evidence="3" id="KW-1185">Reference proteome</keyword>
<dbReference type="AlphaFoldDB" id="A0A0K2SLM7"/>
<name>A0A0K2SLM7_LIMPI</name>
<protein>
    <submittedName>
        <fullName evidence="2">Carboxymuconolactone decarboxylase</fullName>
    </submittedName>
</protein>
<accession>A0A0K2SLM7</accession>
<feature type="domain" description="Carboxymuconolactone decarboxylase-like" evidence="1">
    <location>
        <begin position="43"/>
        <end position="124"/>
    </location>
</feature>
<dbReference type="EMBL" id="AP014924">
    <property type="protein sequence ID" value="BAS28010.1"/>
    <property type="molecule type" value="Genomic_DNA"/>
</dbReference>
<dbReference type="GO" id="GO:0051920">
    <property type="term" value="F:peroxiredoxin activity"/>
    <property type="evidence" value="ECO:0007669"/>
    <property type="project" value="InterPro"/>
</dbReference>
<organism evidence="2 3">
    <name type="scientific">Limnochorda pilosa</name>
    <dbReference type="NCBI Taxonomy" id="1555112"/>
    <lineage>
        <taxon>Bacteria</taxon>
        <taxon>Bacillati</taxon>
        <taxon>Bacillota</taxon>
        <taxon>Limnochordia</taxon>
        <taxon>Limnochordales</taxon>
        <taxon>Limnochordaceae</taxon>
        <taxon>Limnochorda</taxon>
    </lineage>
</organism>
<dbReference type="Gene3D" id="1.20.1290.10">
    <property type="entry name" value="AhpD-like"/>
    <property type="match status" value="1"/>
</dbReference>
<proteinExistence type="predicted"/>
<dbReference type="RefSeq" id="WP_068137714.1">
    <property type="nucleotide sequence ID" value="NZ_AP014924.1"/>
</dbReference>
<reference evidence="3" key="2">
    <citation type="journal article" date="2016" name="Int. J. Syst. Evol. Microbiol.">
        <title>Complete genome sequence and cell structure of Limnochorda pilosa, a Gram-negative spore-former within the phylum Firmicutes.</title>
        <authorList>
            <person name="Watanabe M."/>
            <person name="Kojima H."/>
            <person name="Fukui M."/>
        </authorList>
    </citation>
    <scope>NUCLEOTIDE SEQUENCE [LARGE SCALE GENOMIC DNA]</scope>
    <source>
        <strain evidence="3">HC45</strain>
    </source>
</reference>
<evidence type="ECO:0000259" key="1">
    <source>
        <dbReference type="Pfam" id="PF02627"/>
    </source>
</evidence>
<gene>
    <name evidence="2" type="ORF">LIP_2169</name>
</gene>
<reference evidence="3" key="1">
    <citation type="submission" date="2015-07" db="EMBL/GenBank/DDBJ databases">
        <title>Complete genome sequence and phylogenetic analysis of Limnochorda pilosa.</title>
        <authorList>
            <person name="Watanabe M."/>
            <person name="Kojima H."/>
            <person name="Fukui M."/>
        </authorList>
    </citation>
    <scope>NUCLEOTIDE SEQUENCE [LARGE SCALE GENOMIC DNA]</scope>
    <source>
        <strain evidence="3">HC45</strain>
    </source>
</reference>
<dbReference type="InterPro" id="IPR029032">
    <property type="entry name" value="AhpD-like"/>
</dbReference>
<dbReference type="SUPFAM" id="SSF69118">
    <property type="entry name" value="AhpD-like"/>
    <property type="match status" value="1"/>
</dbReference>